<dbReference type="RefSeq" id="XP_064071360.1">
    <property type="nucleotide sequence ID" value="XM_064215290.1"/>
</dbReference>
<reference evidence="2" key="2">
    <citation type="submission" date="2025-08" db="UniProtKB">
        <authorList>
            <consortium name="RefSeq"/>
        </authorList>
    </citation>
    <scope>IDENTIFICATION</scope>
    <source>
        <tissue evidence="2">Whole body</tissue>
    </source>
</reference>
<accession>A0ABM4AJ73</accession>
<protein>
    <submittedName>
        <fullName evidence="2">Superoxide-generating NADPH oxidase heavy chain subunit C-like isoform X1</fullName>
    </submittedName>
</protein>
<gene>
    <name evidence="2" type="primary">LOC113401964</name>
</gene>
<name>A0ABM4AJ73_VANTA</name>
<sequence>MEEFQELKEVEGPVWDLIDQLIDNVVVVCEPMAVVSSSISQLSLSSISKSVSTEKQSLIINTQSKSNKNGIGANTVDNKYENESIIDYILDNIAYNDEALGTAEEDSVNKNENYATLDTSNDINEKNYENVIDSNAPLEENKASDYHFNRSDVDVVQKLDVNEIDSQINNTNNTDNDSKNLDVSDITKQINIMASPDEGLIGIKTSTEVENNVNGADNNILRNGSQEEMQTTPDDSIKKVKFSNLNIGINSRKTAISDDSNSIYVREGHYHMPINLSEDGSIKPELHLAPANDHLLSNADESWPENLQFPVLKATVSVSKSIMSLGNILENEEKELTTDEKDNISNEDRKISLTHTIQAEKNEEIEDEGNIVITETEKYTRENYTNTKNIYYKQNNFAVTTPYYVDVVQEQLAKSDTFEKENIAVKLIIERMPVIDIYPKENFNYNILTHEKSIQTEQEVIDNIFEQIDSTVDILPNYKIFKEYKEICSCCTFITGYDIKEPEIRKWCHGLENVMQNLELWIEWVEITCNYIISFKHKVVADKRKEDNKYMWTKLVINIDLDSKTWRKISKRLRRGITNYKSFYEKPRTQQTKSCNYHQLLQISQLRQKGRTCICKQGLHDL</sequence>
<dbReference type="Proteomes" id="UP001652626">
    <property type="component" value="Chromosome 2"/>
</dbReference>
<proteinExistence type="predicted"/>
<dbReference type="GeneID" id="113401964"/>
<organism evidence="1 2">
    <name type="scientific">Vanessa tameamea</name>
    <name type="common">Kamehameha butterfly</name>
    <dbReference type="NCBI Taxonomy" id="334116"/>
    <lineage>
        <taxon>Eukaryota</taxon>
        <taxon>Metazoa</taxon>
        <taxon>Ecdysozoa</taxon>
        <taxon>Arthropoda</taxon>
        <taxon>Hexapoda</taxon>
        <taxon>Insecta</taxon>
        <taxon>Pterygota</taxon>
        <taxon>Neoptera</taxon>
        <taxon>Endopterygota</taxon>
        <taxon>Lepidoptera</taxon>
        <taxon>Glossata</taxon>
        <taxon>Ditrysia</taxon>
        <taxon>Papilionoidea</taxon>
        <taxon>Nymphalidae</taxon>
        <taxon>Nymphalinae</taxon>
        <taxon>Vanessa</taxon>
    </lineage>
</organism>
<evidence type="ECO:0000313" key="1">
    <source>
        <dbReference type="Proteomes" id="UP001652626"/>
    </source>
</evidence>
<evidence type="ECO:0000313" key="2">
    <source>
        <dbReference type="RefSeq" id="XP_064071360.1"/>
    </source>
</evidence>
<reference evidence="1" key="1">
    <citation type="submission" date="2025-05" db="UniProtKB">
        <authorList>
            <consortium name="RefSeq"/>
        </authorList>
    </citation>
    <scope>NUCLEOTIDE SEQUENCE [LARGE SCALE GENOMIC DNA]</scope>
</reference>
<keyword evidence="1" id="KW-1185">Reference proteome</keyword>